<dbReference type="InterPro" id="IPR024087">
    <property type="entry name" value="Creatininase-like_sf"/>
</dbReference>
<dbReference type="PANTHER" id="PTHR35005:SF1">
    <property type="entry name" value="2-AMINO-5-FORMYLAMINO-6-RIBOSYLAMINOPYRIMIDIN-4(3H)-ONE 5'-MONOPHOSPHATE DEFORMYLASE"/>
    <property type="match status" value="1"/>
</dbReference>
<evidence type="ECO:0000313" key="6">
    <source>
        <dbReference type="EMBL" id="TQL68986.1"/>
    </source>
</evidence>
<keyword evidence="7" id="KW-1185">Reference proteome</keyword>
<dbReference type="Gene3D" id="3.40.50.10310">
    <property type="entry name" value="Creatininase"/>
    <property type="match status" value="1"/>
</dbReference>
<organism evidence="6 7">
    <name type="scientific">Nocardioides albertanoniae</name>
    <dbReference type="NCBI Taxonomy" id="1175486"/>
    <lineage>
        <taxon>Bacteria</taxon>
        <taxon>Bacillati</taxon>
        <taxon>Actinomycetota</taxon>
        <taxon>Actinomycetes</taxon>
        <taxon>Propionibacteriales</taxon>
        <taxon>Nocardioidaceae</taxon>
        <taxon>Nocardioides</taxon>
    </lineage>
</organism>
<comment type="similarity">
    <text evidence="5">Belongs to the creatininase superfamily.</text>
</comment>
<dbReference type="RefSeq" id="WP_141780910.1">
    <property type="nucleotide sequence ID" value="NZ_VFOV01000001.1"/>
</dbReference>
<sequence length="253" mass="26739">MSARLAEMTTLEATRAAEDGTIVVLPVGAFEQHGAALPMATDQIRAEALADAVAEALPGRVIIGPGVPVGVSPHHQAFAGTVSLRPALFAAVVREYVESLAAHGWRRFLVITGHGGNNSTLGTIAQDLLRDRPDIEFAWAPVTALAKDAVAEMELSAISGHSGEAETSQMLHVAPDLVRHDLLAPGTTTPDELDPFARLARSVSHPAVAVAYDRLSPTGVLGDPRRASAEHGRAIYAEATDRLVAFIKEWLDT</sequence>
<dbReference type="AlphaFoldDB" id="A0A543A936"/>
<dbReference type="Pfam" id="PF02633">
    <property type="entry name" value="Creatininase"/>
    <property type="match status" value="1"/>
</dbReference>
<dbReference type="GO" id="GO:0046872">
    <property type="term" value="F:metal ion binding"/>
    <property type="evidence" value="ECO:0007669"/>
    <property type="project" value="UniProtKB-KW"/>
</dbReference>
<dbReference type="GO" id="GO:0009231">
    <property type="term" value="P:riboflavin biosynthetic process"/>
    <property type="evidence" value="ECO:0007669"/>
    <property type="project" value="TreeGrafter"/>
</dbReference>
<proteinExistence type="inferred from homology"/>
<comment type="caution">
    <text evidence="6">The sequence shown here is derived from an EMBL/GenBank/DDBJ whole genome shotgun (WGS) entry which is preliminary data.</text>
</comment>
<dbReference type="EMBL" id="VFOV01000001">
    <property type="protein sequence ID" value="TQL68986.1"/>
    <property type="molecule type" value="Genomic_DNA"/>
</dbReference>
<evidence type="ECO:0000256" key="3">
    <source>
        <dbReference type="ARBA" id="ARBA00022801"/>
    </source>
</evidence>
<dbReference type="OrthoDB" id="9801445at2"/>
<gene>
    <name evidence="6" type="ORF">FB381_2887</name>
</gene>
<keyword evidence="4" id="KW-0862">Zinc</keyword>
<dbReference type="SUPFAM" id="SSF102215">
    <property type="entry name" value="Creatininase"/>
    <property type="match status" value="1"/>
</dbReference>
<evidence type="ECO:0000313" key="7">
    <source>
        <dbReference type="Proteomes" id="UP000320209"/>
    </source>
</evidence>
<accession>A0A543A936</accession>
<dbReference type="InterPro" id="IPR003785">
    <property type="entry name" value="Creatininase/forma_Hydrolase"/>
</dbReference>
<dbReference type="PANTHER" id="PTHR35005">
    <property type="entry name" value="3-DEHYDRO-SCYLLO-INOSOSE HYDROLASE"/>
    <property type="match status" value="1"/>
</dbReference>
<protein>
    <submittedName>
        <fullName evidence="6">Creatinine amidohydrolase</fullName>
    </submittedName>
</protein>
<keyword evidence="3 6" id="KW-0378">Hydrolase</keyword>
<evidence type="ECO:0000256" key="4">
    <source>
        <dbReference type="ARBA" id="ARBA00022833"/>
    </source>
</evidence>
<evidence type="ECO:0000256" key="5">
    <source>
        <dbReference type="ARBA" id="ARBA00024029"/>
    </source>
</evidence>
<dbReference type="Proteomes" id="UP000320209">
    <property type="component" value="Unassembled WGS sequence"/>
</dbReference>
<reference evidence="6 7" key="1">
    <citation type="submission" date="2019-06" db="EMBL/GenBank/DDBJ databases">
        <title>Sequencing the genomes of 1000 actinobacteria strains.</title>
        <authorList>
            <person name="Klenk H.-P."/>
        </authorList>
    </citation>
    <scope>NUCLEOTIDE SEQUENCE [LARGE SCALE GENOMIC DNA]</scope>
    <source>
        <strain evidence="6 7">DSM 25218</strain>
    </source>
</reference>
<keyword evidence="2" id="KW-0479">Metal-binding</keyword>
<comment type="cofactor">
    <cofactor evidence="1">
        <name>Zn(2+)</name>
        <dbReference type="ChEBI" id="CHEBI:29105"/>
    </cofactor>
</comment>
<evidence type="ECO:0000256" key="2">
    <source>
        <dbReference type="ARBA" id="ARBA00022723"/>
    </source>
</evidence>
<evidence type="ECO:0000256" key="1">
    <source>
        <dbReference type="ARBA" id="ARBA00001947"/>
    </source>
</evidence>
<name>A0A543A936_9ACTN</name>
<dbReference type="GO" id="GO:0016811">
    <property type="term" value="F:hydrolase activity, acting on carbon-nitrogen (but not peptide) bonds, in linear amides"/>
    <property type="evidence" value="ECO:0007669"/>
    <property type="project" value="TreeGrafter"/>
</dbReference>